<reference evidence="2 3" key="1">
    <citation type="submission" date="2016-10" db="EMBL/GenBank/DDBJ databases">
        <authorList>
            <person name="de Groot N.N."/>
        </authorList>
    </citation>
    <scope>NUCLEOTIDE SEQUENCE [LARGE SCALE GENOMIC DNA]</scope>
    <source>
        <strain evidence="2 3">CGMCC 1.7659</strain>
    </source>
</reference>
<evidence type="ECO:0000313" key="3">
    <source>
        <dbReference type="Proteomes" id="UP000198575"/>
    </source>
</evidence>
<proteinExistence type="predicted"/>
<keyword evidence="3" id="KW-1185">Reference proteome</keyword>
<accession>A0A1I4ZN02</accession>
<organism evidence="2 3">
    <name type="scientific">Dokdonella immobilis</name>
    <dbReference type="NCBI Taxonomy" id="578942"/>
    <lineage>
        <taxon>Bacteria</taxon>
        <taxon>Pseudomonadati</taxon>
        <taxon>Pseudomonadota</taxon>
        <taxon>Gammaproteobacteria</taxon>
        <taxon>Lysobacterales</taxon>
        <taxon>Rhodanobacteraceae</taxon>
        <taxon>Dokdonella</taxon>
    </lineage>
</organism>
<keyword evidence="1" id="KW-0732">Signal</keyword>
<feature type="signal peptide" evidence="1">
    <location>
        <begin position="1"/>
        <end position="26"/>
    </location>
</feature>
<feature type="chain" id="PRO_5011705141" description="EF hand" evidence="1">
    <location>
        <begin position="27"/>
        <end position="92"/>
    </location>
</feature>
<evidence type="ECO:0000313" key="2">
    <source>
        <dbReference type="EMBL" id="SFN51651.1"/>
    </source>
</evidence>
<evidence type="ECO:0008006" key="4">
    <source>
        <dbReference type="Google" id="ProtNLM"/>
    </source>
</evidence>
<sequence>MMLPRIANRAFAVTLAIVSVMAFSEASDLTPGVVGNMTYSSIDYNRDGVVDREELATYPSRHRGVAALGAHSNDNVTDAKHAPLYASTTRHP</sequence>
<protein>
    <recommendedName>
        <fullName evidence="4">EF hand</fullName>
    </recommendedName>
</protein>
<name>A0A1I4ZN02_9GAMM</name>
<dbReference type="EMBL" id="FOVF01000027">
    <property type="protein sequence ID" value="SFN51651.1"/>
    <property type="molecule type" value="Genomic_DNA"/>
</dbReference>
<dbReference type="AlphaFoldDB" id="A0A1I4ZN02"/>
<gene>
    <name evidence="2" type="ORF">SAMN05216289_12732</name>
</gene>
<dbReference type="InterPro" id="IPR018247">
    <property type="entry name" value="EF_Hand_1_Ca_BS"/>
</dbReference>
<dbReference type="Proteomes" id="UP000198575">
    <property type="component" value="Unassembled WGS sequence"/>
</dbReference>
<dbReference type="PROSITE" id="PS00018">
    <property type="entry name" value="EF_HAND_1"/>
    <property type="match status" value="1"/>
</dbReference>
<evidence type="ECO:0000256" key="1">
    <source>
        <dbReference type="SAM" id="SignalP"/>
    </source>
</evidence>